<evidence type="ECO:0000259" key="14">
    <source>
        <dbReference type="PROSITE" id="PS50157"/>
    </source>
</evidence>
<dbReference type="GO" id="GO:0008270">
    <property type="term" value="F:zinc ion binding"/>
    <property type="evidence" value="ECO:0007669"/>
    <property type="project" value="UniProtKB-UniRule"/>
</dbReference>
<feature type="compositionally biased region" description="Basic and acidic residues" evidence="13">
    <location>
        <begin position="145"/>
        <end position="157"/>
    </location>
</feature>
<evidence type="ECO:0000256" key="6">
    <source>
        <dbReference type="ARBA" id="ARBA00023015"/>
    </source>
</evidence>
<dbReference type="GO" id="GO:0005634">
    <property type="term" value="C:nucleus"/>
    <property type="evidence" value="ECO:0007669"/>
    <property type="project" value="UniProtKB-SubCell"/>
</dbReference>
<comment type="caution">
    <text evidence="16">The sequence shown here is derived from an EMBL/GenBank/DDBJ whole genome shotgun (WGS) entry which is preliminary data.</text>
</comment>
<keyword evidence="7" id="KW-0238">DNA-binding</keyword>
<dbReference type="GO" id="GO:0003677">
    <property type="term" value="F:DNA binding"/>
    <property type="evidence" value="ECO:0007669"/>
    <property type="project" value="UniProtKB-KW"/>
</dbReference>
<feature type="compositionally biased region" description="Polar residues" evidence="13">
    <location>
        <begin position="195"/>
        <end position="204"/>
    </location>
</feature>
<evidence type="ECO:0000256" key="5">
    <source>
        <dbReference type="ARBA" id="ARBA00022833"/>
    </source>
</evidence>
<proteinExistence type="predicted"/>
<dbReference type="InterPro" id="IPR036236">
    <property type="entry name" value="Znf_C2H2_sf"/>
</dbReference>
<evidence type="ECO:0000256" key="13">
    <source>
        <dbReference type="SAM" id="MobiDB-lite"/>
    </source>
</evidence>
<dbReference type="Gene3D" id="3.30.160.60">
    <property type="entry name" value="Classic Zinc Finger"/>
    <property type="match status" value="5"/>
</dbReference>
<feature type="domain" description="C2H2-type" evidence="14">
    <location>
        <begin position="366"/>
        <end position="393"/>
    </location>
</feature>
<dbReference type="PROSITE" id="PS51915">
    <property type="entry name" value="ZAD"/>
    <property type="match status" value="1"/>
</dbReference>
<keyword evidence="2 11" id="KW-0479">Metal-binding</keyword>
<feature type="binding site" evidence="11">
    <location>
        <position position="73"/>
    </location>
    <ligand>
        <name>Zn(2+)</name>
        <dbReference type="ChEBI" id="CHEBI:29105"/>
    </ligand>
</feature>
<dbReference type="PANTHER" id="PTHR47772">
    <property type="entry name" value="ZINC FINGER PROTEIN 200"/>
    <property type="match status" value="1"/>
</dbReference>
<evidence type="ECO:0000256" key="7">
    <source>
        <dbReference type="ARBA" id="ARBA00023125"/>
    </source>
</evidence>
<feature type="compositionally biased region" description="Acidic residues" evidence="13">
    <location>
        <begin position="169"/>
        <end position="185"/>
    </location>
</feature>
<dbReference type="SMART" id="SM00868">
    <property type="entry name" value="zf-AD"/>
    <property type="match status" value="1"/>
</dbReference>
<dbReference type="FunFam" id="3.30.160.60:FF:001485">
    <property type="entry name" value="Krueppel-related zinc finger protein"/>
    <property type="match status" value="1"/>
</dbReference>
<comment type="subcellular location">
    <subcellularLocation>
        <location evidence="1">Nucleus</location>
    </subcellularLocation>
</comment>
<keyword evidence="6" id="KW-0805">Transcription regulation</keyword>
<name>A0AAW2HAK5_9NEOP</name>
<keyword evidence="9" id="KW-0539">Nucleus</keyword>
<dbReference type="SMART" id="SM00355">
    <property type="entry name" value="ZnF_C2H2"/>
    <property type="match status" value="6"/>
</dbReference>
<dbReference type="Pfam" id="PF00096">
    <property type="entry name" value="zf-C2H2"/>
    <property type="match status" value="2"/>
</dbReference>
<feature type="binding site" evidence="11">
    <location>
        <position position="70"/>
    </location>
    <ligand>
        <name>Zn(2+)</name>
        <dbReference type="ChEBI" id="CHEBI:29105"/>
    </ligand>
</feature>
<dbReference type="InterPro" id="IPR012934">
    <property type="entry name" value="Znf_AD"/>
</dbReference>
<evidence type="ECO:0000313" key="16">
    <source>
        <dbReference type="EMBL" id="KAL0266795.1"/>
    </source>
</evidence>
<organism evidence="16">
    <name type="scientific">Menopon gallinae</name>
    <name type="common">poultry shaft louse</name>
    <dbReference type="NCBI Taxonomy" id="328185"/>
    <lineage>
        <taxon>Eukaryota</taxon>
        <taxon>Metazoa</taxon>
        <taxon>Ecdysozoa</taxon>
        <taxon>Arthropoda</taxon>
        <taxon>Hexapoda</taxon>
        <taxon>Insecta</taxon>
        <taxon>Pterygota</taxon>
        <taxon>Neoptera</taxon>
        <taxon>Paraneoptera</taxon>
        <taxon>Psocodea</taxon>
        <taxon>Troctomorpha</taxon>
        <taxon>Phthiraptera</taxon>
        <taxon>Amblycera</taxon>
        <taxon>Menoponidae</taxon>
        <taxon>Menopon</taxon>
    </lineage>
</organism>
<feature type="domain" description="C2H2-type" evidence="14">
    <location>
        <begin position="422"/>
        <end position="449"/>
    </location>
</feature>
<keyword evidence="5 11" id="KW-0862">Zinc</keyword>
<feature type="coiled-coil region" evidence="12">
    <location>
        <begin position="508"/>
        <end position="560"/>
    </location>
</feature>
<dbReference type="InterPro" id="IPR050636">
    <property type="entry name" value="C2H2-ZF_domain-containing"/>
</dbReference>
<evidence type="ECO:0000256" key="1">
    <source>
        <dbReference type="ARBA" id="ARBA00004123"/>
    </source>
</evidence>
<protein>
    <submittedName>
        <fullName evidence="16">Uncharacterized protein</fullName>
    </submittedName>
</protein>
<sequence length="596" mass="68650">MTSNMTVDLQEENEVLDFDKICRLCLLEKTSMLRIFAKKKQSNITPLPIRIMSCASLEVYQGDGLPSKICPKCLWNVNQAYTFREQCDAANTRLQKYLHRLKNASNPSSNQAQDNIENENQEAIPLEYLDAQITISEQPTGSVHIKNEESLDIKSEPDSSYDQQTLVEGDNEQDRDNDDDEEEDDKPISELMNYSRANNESLTENAGDDEQKEKVDENEEGTDNKPKVEILQTPKPTRRFFQNSEYAKDPTYSSHKKFYIVGSEYNKLKKKPKQEKAPKLKIVKTQNLKIKKENPVNGETWENLFDMKPRRKYAPRDKNLISNNSDPIIEQDGSKSKFRACTHCGKVVLGKNMGIHVKIHVGNKSHLCDICGKSFLYKKTLETHKRVHSGERPCVCKICGKTFRSSSRLSDHMSTHTGRKPFICEICAVAFRIKGHLKKHLRVHSGEKPYICTFCEKAFSDAWNMKCHLRIHTGEKPPHSCPVCGQCFLRRNKMEEHCKVTHGEEYVLPRKQNIVQRLKNDLVEQNEELRQITEREREDLLRQETERQLLQSHLESQRQELAERFSESHLPISVPMPIPVPVPAFPGNIPSIFGLQ</sequence>
<evidence type="ECO:0000256" key="4">
    <source>
        <dbReference type="ARBA" id="ARBA00022771"/>
    </source>
</evidence>
<dbReference type="InterPro" id="IPR013087">
    <property type="entry name" value="Znf_C2H2_type"/>
</dbReference>
<dbReference type="PROSITE" id="PS50157">
    <property type="entry name" value="ZINC_FINGER_C2H2_2"/>
    <property type="match status" value="5"/>
</dbReference>
<evidence type="ECO:0000256" key="8">
    <source>
        <dbReference type="ARBA" id="ARBA00023163"/>
    </source>
</evidence>
<feature type="binding site" evidence="11">
    <location>
        <position position="25"/>
    </location>
    <ligand>
        <name>Zn(2+)</name>
        <dbReference type="ChEBI" id="CHEBI:29105"/>
    </ligand>
</feature>
<reference evidence="16" key="1">
    <citation type="journal article" date="2024" name="Gigascience">
        <title>Chromosome-level genome of the poultry shaft louse Menopon gallinae provides insight into the host-switching and adaptive evolution of parasitic lice.</title>
        <authorList>
            <person name="Xu Y."/>
            <person name="Ma L."/>
            <person name="Liu S."/>
            <person name="Liang Y."/>
            <person name="Liu Q."/>
            <person name="He Z."/>
            <person name="Tian L."/>
            <person name="Duan Y."/>
            <person name="Cai W."/>
            <person name="Li H."/>
            <person name="Song F."/>
        </authorList>
    </citation>
    <scope>NUCLEOTIDE SEQUENCE</scope>
    <source>
        <strain evidence="16">Cailab_2023a</strain>
    </source>
</reference>
<dbReference type="FunFam" id="3.30.160.60:FF:000202">
    <property type="entry name" value="Zinc finger protein 574"/>
    <property type="match status" value="1"/>
</dbReference>
<evidence type="ECO:0000256" key="12">
    <source>
        <dbReference type="SAM" id="Coils"/>
    </source>
</evidence>
<keyword evidence="4 10" id="KW-0863">Zinc-finger</keyword>
<accession>A0AAW2HAK5</accession>
<evidence type="ECO:0000256" key="9">
    <source>
        <dbReference type="ARBA" id="ARBA00023242"/>
    </source>
</evidence>
<dbReference type="PROSITE" id="PS00028">
    <property type="entry name" value="ZINC_FINGER_C2H2_1"/>
    <property type="match status" value="5"/>
</dbReference>
<dbReference type="SUPFAM" id="SSF57716">
    <property type="entry name" value="Glucocorticoid receptor-like (DNA-binding domain)"/>
    <property type="match status" value="1"/>
</dbReference>
<keyword evidence="12" id="KW-0175">Coiled coil</keyword>
<dbReference type="PANTHER" id="PTHR47772:SF13">
    <property type="entry name" value="GASTRULA ZINC FINGER PROTEIN XLCGF49.1-LIKE-RELATED"/>
    <property type="match status" value="1"/>
</dbReference>
<dbReference type="SUPFAM" id="SSF57667">
    <property type="entry name" value="beta-beta-alpha zinc fingers"/>
    <property type="match status" value="3"/>
</dbReference>
<dbReference type="Pfam" id="PF07776">
    <property type="entry name" value="zf-AD"/>
    <property type="match status" value="1"/>
</dbReference>
<evidence type="ECO:0000256" key="10">
    <source>
        <dbReference type="PROSITE-ProRule" id="PRU00042"/>
    </source>
</evidence>
<feature type="binding site" evidence="11">
    <location>
        <position position="22"/>
    </location>
    <ligand>
        <name>Zn(2+)</name>
        <dbReference type="ChEBI" id="CHEBI:29105"/>
    </ligand>
</feature>
<dbReference type="AlphaFoldDB" id="A0AAW2HAK5"/>
<feature type="domain" description="C2H2-type" evidence="14">
    <location>
        <begin position="479"/>
        <end position="507"/>
    </location>
</feature>
<gene>
    <name evidence="16" type="ORF">PYX00_009244</name>
</gene>
<feature type="domain" description="C2H2-type" evidence="14">
    <location>
        <begin position="394"/>
        <end position="421"/>
    </location>
</feature>
<evidence type="ECO:0000256" key="3">
    <source>
        <dbReference type="ARBA" id="ARBA00022737"/>
    </source>
</evidence>
<dbReference type="FunFam" id="3.30.160.60:FF:000624">
    <property type="entry name" value="zinc finger protein 697"/>
    <property type="match status" value="2"/>
</dbReference>
<feature type="region of interest" description="Disordered" evidence="13">
    <location>
        <begin position="139"/>
        <end position="230"/>
    </location>
</feature>
<evidence type="ECO:0000259" key="15">
    <source>
        <dbReference type="PROSITE" id="PS51915"/>
    </source>
</evidence>
<keyword evidence="3" id="KW-0677">Repeat</keyword>
<feature type="domain" description="ZAD" evidence="15">
    <location>
        <begin position="20"/>
        <end position="97"/>
    </location>
</feature>
<feature type="domain" description="C2H2-type" evidence="14">
    <location>
        <begin position="450"/>
        <end position="477"/>
    </location>
</feature>
<dbReference type="GO" id="GO:0032502">
    <property type="term" value="P:developmental process"/>
    <property type="evidence" value="ECO:0007669"/>
    <property type="project" value="UniProtKB-ARBA"/>
</dbReference>
<dbReference type="Gene3D" id="3.40.1800.20">
    <property type="match status" value="1"/>
</dbReference>
<evidence type="ECO:0000256" key="11">
    <source>
        <dbReference type="PROSITE-ProRule" id="PRU01263"/>
    </source>
</evidence>
<keyword evidence="8" id="KW-0804">Transcription</keyword>
<dbReference type="EMBL" id="JARGDH010000005">
    <property type="protein sequence ID" value="KAL0266795.1"/>
    <property type="molecule type" value="Genomic_DNA"/>
</dbReference>
<evidence type="ECO:0000256" key="2">
    <source>
        <dbReference type="ARBA" id="ARBA00022723"/>
    </source>
</evidence>